<dbReference type="GeneID" id="81393207"/>
<evidence type="ECO:0000313" key="1">
    <source>
        <dbReference type="EMBL" id="KAJ5101235.1"/>
    </source>
</evidence>
<dbReference type="InterPro" id="IPR017853">
    <property type="entry name" value="GH"/>
</dbReference>
<comment type="caution">
    <text evidence="1">The sequence shown here is derived from an EMBL/GenBank/DDBJ whole genome shotgun (WGS) entry which is preliminary data.</text>
</comment>
<dbReference type="OrthoDB" id="408532at2759"/>
<dbReference type="PANTHER" id="PTHR43536">
    <property type="entry name" value="MANNOSYLGLYCOPROTEIN ENDO-BETA-MANNOSIDASE"/>
    <property type="match status" value="1"/>
</dbReference>
<dbReference type="Gene3D" id="3.20.20.80">
    <property type="entry name" value="Glycosidases"/>
    <property type="match status" value="1"/>
</dbReference>
<reference evidence="1" key="1">
    <citation type="submission" date="2022-11" db="EMBL/GenBank/DDBJ databases">
        <authorList>
            <person name="Petersen C."/>
        </authorList>
    </citation>
    <scope>NUCLEOTIDE SEQUENCE</scope>
    <source>
        <strain evidence="1">IBT 34128</strain>
    </source>
</reference>
<keyword evidence="2" id="KW-1185">Reference proteome</keyword>
<dbReference type="SUPFAM" id="SSF51445">
    <property type="entry name" value="(Trans)glycosidases"/>
    <property type="match status" value="1"/>
</dbReference>
<evidence type="ECO:0000313" key="2">
    <source>
        <dbReference type="Proteomes" id="UP001141434"/>
    </source>
</evidence>
<sequence>MGAGYMPDMFFRFDEKRVQTMFQYMLDMGLSTVRLEVNQEYPELYNMADRTGMMILAGWECCDKWGAWEYNDDINAVKWEDQDYAVAHTSMVHEGQHGSQLIQAY</sequence>
<dbReference type="Proteomes" id="UP001141434">
    <property type="component" value="Unassembled WGS sequence"/>
</dbReference>
<dbReference type="RefSeq" id="XP_056512066.1">
    <property type="nucleotide sequence ID" value="XM_056654039.1"/>
</dbReference>
<dbReference type="AlphaFoldDB" id="A0A9W9KCD5"/>
<organism evidence="1 2">
    <name type="scientific">Penicillium alfredii</name>
    <dbReference type="NCBI Taxonomy" id="1506179"/>
    <lineage>
        <taxon>Eukaryota</taxon>
        <taxon>Fungi</taxon>
        <taxon>Dikarya</taxon>
        <taxon>Ascomycota</taxon>
        <taxon>Pezizomycotina</taxon>
        <taxon>Eurotiomycetes</taxon>
        <taxon>Eurotiomycetidae</taxon>
        <taxon>Eurotiales</taxon>
        <taxon>Aspergillaceae</taxon>
        <taxon>Penicillium</taxon>
    </lineage>
</organism>
<reference evidence="1" key="2">
    <citation type="journal article" date="2023" name="IMA Fungus">
        <title>Comparative genomic study of the Penicillium genus elucidates a diverse pangenome and 15 lateral gene transfer events.</title>
        <authorList>
            <person name="Petersen C."/>
            <person name="Sorensen T."/>
            <person name="Nielsen M.R."/>
            <person name="Sondergaard T.E."/>
            <person name="Sorensen J.L."/>
            <person name="Fitzpatrick D.A."/>
            <person name="Frisvad J.C."/>
            <person name="Nielsen K.L."/>
        </authorList>
    </citation>
    <scope>NUCLEOTIDE SEQUENCE</scope>
    <source>
        <strain evidence="1">IBT 34128</strain>
    </source>
</reference>
<dbReference type="GO" id="GO:0004553">
    <property type="term" value="F:hydrolase activity, hydrolyzing O-glycosyl compounds"/>
    <property type="evidence" value="ECO:0007669"/>
    <property type="project" value="InterPro"/>
</dbReference>
<protein>
    <submittedName>
        <fullName evidence="1">Uncharacterized protein</fullName>
    </submittedName>
</protein>
<proteinExistence type="predicted"/>
<dbReference type="EMBL" id="JAPMSZ010000005">
    <property type="protein sequence ID" value="KAJ5101235.1"/>
    <property type="molecule type" value="Genomic_DNA"/>
</dbReference>
<dbReference type="PANTHER" id="PTHR43536:SF1">
    <property type="entry name" value="MANNOSYLGLYCOPROTEIN ENDO-BETA-MANNOSIDASE"/>
    <property type="match status" value="1"/>
</dbReference>
<name>A0A9W9KCD5_9EURO</name>
<dbReference type="InterPro" id="IPR043534">
    <property type="entry name" value="EBDG/EBM"/>
</dbReference>
<accession>A0A9W9KCD5</accession>
<gene>
    <name evidence="1" type="ORF">NUU61_003457</name>
</gene>